<feature type="compositionally biased region" description="Pro residues" evidence="1">
    <location>
        <begin position="109"/>
        <end position="127"/>
    </location>
</feature>
<organism evidence="3">
    <name type="scientific">Arundo donax</name>
    <name type="common">Giant reed</name>
    <name type="synonym">Donax arundinaceus</name>
    <dbReference type="NCBI Taxonomy" id="35708"/>
    <lineage>
        <taxon>Eukaryota</taxon>
        <taxon>Viridiplantae</taxon>
        <taxon>Streptophyta</taxon>
        <taxon>Embryophyta</taxon>
        <taxon>Tracheophyta</taxon>
        <taxon>Spermatophyta</taxon>
        <taxon>Magnoliopsida</taxon>
        <taxon>Liliopsida</taxon>
        <taxon>Poales</taxon>
        <taxon>Poaceae</taxon>
        <taxon>PACMAD clade</taxon>
        <taxon>Arundinoideae</taxon>
        <taxon>Arundineae</taxon>
        <taxon>Arundo</taxon>
    </lineage>
</organism>
<sequence>MRLGPKGLTVPLLLVLLVLCSSVRLCDGRSGKHWRQNRAPSTSLLRRKGKPKSSSSPKQNGRANQNPYQPSPSTTPNVPVSPCGSPVQGKGGQSPTMPAPSGGNGYTLPSPPPPSSSAPTPPPPPPAAAAQNTIFNVVDFGAKGDGITDDTQVIISALEMLCFQM</sequence>
<dbReference type="InterPro" id="IPR012334">
    <property type="entry name" value="Pectin_lyas_fold"/>
</dbReference>
<proteinExistence type="predicted"/>
<name>A0A0A9D2Z7_ARUDO</name>
<reference evidence="3" key="2">
    <citation type="journal article" date="2015" name="Data Brief">
        <title>Shoot transcriptome of the giant reed, Arundo donax.</title>
        <authorList>
            <person name="Barrero R.A."/>
            <person name="Guerrero F.D."/>
            <person name="Moolhuijzen P."/>
            <person name="Goolsby J.A."/>
            <person name="Tidwell J."/>
            <person name="Bellgard S.E."/>
            <person name="Bellgard M.I."/>
        </authorList>
    </citation>
    <scope>NUCLEOTIDE SEQUENCE</scope>
    <source>
        <tissue evidence="3">Shoot tissue taken approximately 20 cm above the soil surface</tissue>
    </source>
</reference>
<dbReference type="EMBL" id="GBRH01219808">
    <property type="protein sequence ID" value="JAD78087.1"/>
    <property type="molecule type" value="Transcribed_RNA"/>
</dbReference>
<evidence type="ECO:0000256" key="2">
    <source>
        <dbReference type="SAM" id="SignalP"/>
    </source>
</evidence>
<feature type="region of interest" description="Disordered" evidence="1">
    <location>
        <begin position="29"/>
        <end position="129"/>
    </location>
</feature>
<dbReference type="SUPFAM" id="SSF51126">
    <property type="entry name" value="Pectin lyase-like"/>
    <property type="match status" value="1"/>
</dbReference>
<keyword evidence="2" id="KW-0732">Signal</keyword>
<evidence type="ECO:0000256" key="1">
    <source>
        <dbReference type="SAM" id="MobiDB-lite"/>
    </source>
</evidence>
<dbReference type="InterPro" id="IPR011050">
    <property type="entry name" value="Pectin_lyase_fold/virulence"/>
</dbReference>
<feature type="chain" id="PRO_5002061064" description="Pectate lyase superfamily protein domain-containing protein" evidence="2">
    <location>
        <begin position="29"/>
        <end position="165"/>
    </location>
</feature>
<feature type="compositionally biased region" description="Polar residues" evidence="1">
    <location>
        <begin position="59"/>
        <end position="68"/>
    </location>
</feature>
<dbReference type="AlphaFoldDB" id="A0A0A9D2Z7"/>
<reference evidence="3" key="1">
    <citation type="submission" date="2014-09" db="EMBL/GenBank/DDBJ databases">
        <authorList>
            <person name="Magalhaes I.L.F."/>
            <person name="Oliveira U."/>
            <person name="Santos F.R."/>
            <person name="Vidigal T.H.D.A."/>
            <person name="Brescovit A.D."/>
            <person name="Santos A.J."/>
        </authorList>
    </citation>
    <scope>NUCLEOTIDE SEQUENCE</scope>
    <source>
        <tissue evidence="3">Shoot tissue taken approximately 20 cm above the soil surface</tissue>
    </source>
</reference>
<evidence type="ECO:0000313" key="3">
    <source>
        <dbReference type="EMBL" id="JAD78087.1"/>
    </source>
</evidence>
<evidence type="ECO:0008006" key="4">
    <source>
        <dbReference type="Google" id="ProtNLM"/>
    </source>
</evidence>
<accession>A0A0A9D2Z7</accession>
<feature type="signal peptide" evidence="2">
    <location>
        <begin position="1"/>
        <end position="28"/>
    </location>
</feature>
<protein>
    <recommendedName>
        <fullName evidence="4">Pectate lyase superfamily protein domain-containing protein</fullName>
    </recommendedName>
</protein>
<feature type="compositionally biased region" description="Low complexity" evidence="1">
    <location>
        <begin position="71"/>
        <end position="82"/>
    </location>
</feature>
<dbReference type="Gene3D" id="2.160.20.10">
    <property type="entry name" value="Single-stranded right-handed beta-helix, Pectin lyase-like"/>
    <property type="match status" value="1"/>
</dbReference>